<dbReference type="Pfam" id="PF14200">
    <property type="entry name" value="RicinB_lectin_2"/>
    <property type="match status" value="1"/>
</dbReference>
<organism evidence="4 5">
    <name type="scientific">Streptomyces lavendofoliae</name>
    <dbReference type="NCBI Taxonomy" id="67314"/>
    <lineage>
        <taxon>Bacteria</taxon>
        <taxon>Bacillati</taxon>
        <taxon>Actinomycetota</taxon>
        <taxon>Actinomycetes</taxon>
        <taxon>Kitasatosporales</taxon>
        <taxon>Streptomycetaceae</taxon>
        <taxon>Streptomyces</taxon>
    </lineage>
</organism>
<sequence length="265" mass="29327">MRTQPRKAPTRSPRGVRPPVPTRVSDDGEPAGRVRHRASTVRTFPLFALTSSDSGLESQMKMRTRRLFLPIATIALVAGGVIAPTTASAEDQYFYIVNQSTDMAAEVFAHSQAENARVVLWPNYGGESQQFRQQFTTGGWFLLVAKHSGKCLSGSNADSRSGPVVQRTCNGELSQQWKTRSVSKTADECGDPNRCFGGSRTVLDNKHFRYRCLDAANAQAPTPPVQGAALQTWLCVHKFSAWNQVNQNWELVRTQDWPPPAPKVR</sequence>
<feature type="transmembrane region" description="Helical" evidence="2">
    <location>
        <begin position="67"/>
        <end position="87"/>
    </location>
</feature>
<evidence type="ECO:0000256" key="1">
    <source>
        <dbReference type="SAM" id="MobiDB-lite"/>
    </source>
</evidence>
<dbReference type="CDD" id="cd00161">
    <property type="entry name" value="beta-trefoil_Ricin-like"/>
    <property type="match status" value="1"/>
</dbReference>
<name>A0A918M5D2_9ACTN</name>
<dbReference type="Gene3D" id="2.80.10.50">
    <property type="match status" value="1"/>
</dbReference>
<protein>
    <recommendedName>
        <fullName evidence="3">Ricin B lectin domain-containing protein</fullName>
    </recommendedName>
</protein>
<dbReference type="SUPFAM" id="SSF50370">
    <property type="entry name" value="Ricin B-like lectins"/>
    <property type="match status" value="1"/>
</dbReference>
<reference evidence="4" key="2">
    <citation type="submission" date="2020-09" db="EMBL/GenBank/DDBJ databases">
        <authorList>
            <person name="Sun Q."/>
            <person name="Ohkuma M."/>
        </authorList>
    </citation>
    <scope>NUCLEOTIDE SEQUENCE</scope>
    <source>
        <strain evidence="4">JCM 4391</strain>
    </source>
</reference>
<accession>A0A918M5D2</accession>
<keyword evidence="5" id="KW-1185">Reference proteome</keyword>
<reference evidence="4" key="1">
    <citation type="journal article" date="2014" name="Int. J. Syst. Evol. Microbiol.">
        <title>Complete genome sequence of Corynebacterium casei LMG S-19264T (=DSM 44701T), isolated from a smear-ripened cheese.</title>
        <authorList>
            <consortium name="US DOE Joint Genome Institute (JGI-PGF)"/>
            <person name="Walter F."/>
            <person name="Albersmeier A."/>
            <person name="Kalinowski J."/>
            <person name="Ruckert C."/>
        </authorList>
    </citation>
    <scope>NUCLEOTIDE SEQUENCE</scope>
    <source>
        <strain evidence="4">JCM 4391</strain>
    </source>
</reference>
<dbReference type="InterPro" id="IPR035992">
    <property type="entry name" value="Ricin_B-like_lectins"/>
</dbReference>
<keyword evidence="2" id="KW-1133">Transmembrane helix</keyword>
<gene>
    <name evidence="4" type="ORF">GCM10010274_41020</name>
</gene>
<keyword evidence="2" id="KW-0812">Transmembrane</keyword>
<evidence type="ECO:0000313" key="4">
    <source>
        <dbReference type="EMBL" id="GGU48181.1"/>
    </source>
</evidence>
<dbReference type="EMBL" id="BMTP01000010">
    <property type="protein sequence ID" value="GGU48181.1"/>
    <property type="molecule type" value="Genomic_DNA"/>
</dbReference>
<dbReference type="PROSITE" id="PS50231">
    <property type="entry name" value="RICIN_B_LECTIN"/>
    <property type="match status" value="1"/>
</dbReference>
<keyword evidence="2" id="KW-0472">Membrane</keyword>
<feature type="region of interest" description="Disordered" evidence="1">
    <location>
        <begin position="1"/>
        <end position="34"/>
    </location>
</feature>
<proteinExistence type="predicted"/>
<feature type="domain" description="Ricin B lectin" evidence="3">
    <location>
        <begin position="88"/>
        <end position="155"/>
    </location>
</feature>
<evidence type="ECO:0000259" key="3">
    <source>
        <dbReference type="Pfam" id="PF14200"/>
    </source>
</evidence>
<dbReference type="Proteomes" id="UP000636661">
    <property type="component" value="Unassembled WGS sequence"/>
</dbReference>
<comment type="caution">
    <text evidence="4">The sequence shown here is derived from an EMBL/GenBank/DDBJ whole genome shotgun (WGS) entry which is preliminary data.</text>
</comment>
<evidence type="ECO:0000313" key="5">
    <source>
        <dbReference type="Proteomes" id="UP000636661"/>
    </source>
</evidence>
<evidence type="ECO:0000256" key="2">
    <source>
        <dbReference type="SAM" id="Phobius"/>
    </source>
</evidence>
<dbReference type="InterPro" id="IPR000772">
    <property type="entry name" value="Ricin_B_lectin"/>
</dbReference>
<dbReference type="AlphaFoldDB" id="A0A918M5D2"/>